<dbReference type="PROSITE" id="PS00109">
    <property type="entry name" value="PROTEIN_KINASE_TYR"/>
    <property type="match status" value="1"/>
</dbReference>
<dbReference type="InterPro" id="IPR000719">
    <property type="entry name" value="Prot_kinase_dom"/>
</dbReference>
<name>A0A3A3FW24_9BURK</name>
<dbReference type="SMART" id="SM00698">
    <property type="entry name" value="MORN"/>
    <property type="match status" value="5"/>
</dbReference>
<dbReference type="PANTHER" id="PTHR43215">
    <property type="entry name" value="RADIAL SPOKE HEAD 1 HOMOLOG"/>
    <property type="match status" value="1"/>
</dbReference>
<dbReference type="InterPro" id="IPR008266">
    <property type="entry name" value="Tyr_kinase_AS"/>
</dbReference>
<dbReference type="PANTHER" id="PTHR43215:SF14">
    <property type="entry name" value="RADIAL SPOKE HEAD 1 HOMOLOG"/>
    <property type="match status" value="1"/>
</dbReference>
<organism evidence="5 6">
    <name type="scientific">Noviherbaspirillum sedimenti</name>
    <dbReference type="NCBI Taxonomy" id="2320865"/>
    <lineage>
        <taxon>Bacteria</taxon>
        <taxon>Pseudomonadati</taxon>
        <taxon>Pseudomonadota</taxon>
        <taxon>Betaproteobacteria</taxon>
        <taxon>Burkholderiales</taxon>
        <taxon>Oxalobacteraceae</taxon>
        <taxon>Noviherbaspirillum</taxon>
    </lineage>
</organism>
<keyword evidence="2" id="KW-0547">Nucleotide-binding</keyword>
<protein>
    <recommendedName>
        <fullName evidence="4">Protein kinase domain-containing protein</fullName>
    </recommendedName>
</protein>
<dbReference type="CDD" id="cd14014">
    <property type="entry name" value="STKc_PknB_like"/>
    <property type="match status" value="1"/>
</dbReference>
<gene>
    <name evidence="5" type="ORF">D3878_01395</name>
</gene>
<evidence type="ECO:0000256" key="3">
    <source>
        <dbReference type="SAM" id="MobiDB-lite"/>
    </source>
</evidence>
<accession>A0A3A3FW24</accession>
<feature type="compositionally biased region" description="Low complexity" evidence="3">
    <location>
        <begin position="526"/>
        <end position="560"/>
    </location>
</feature>
<feature type="compositionally biased region" description="Low complexity" evidence="3">
    <location>
        <begin position="745"/>
        <end position="769"/>
    </location>
</feature>
<sequence>MMNLKHDSAQTAMRTRRLMFKPTPQGDADYGANVLPVGTHLGEFEILDLIGEGGFGIVYLAYDHSLERQVALKEYMPSGLATRTTRMAVSVRSQKKLDTFTAGLKSFINEAKMLAQFDSPALVKVHSFWEGNGTAYMVMPYYEGMTLKQALQTHKIKPTEAWLRMLLADLFDAIEILHRAHCLHRDIAPDNILLLKDGRPLLLDFGAARRVIGDLTQCFTAILKPGFAPIEQYADIAGLRQGAWTDVYALAAVVYYLITGKAPPPAVARMVHDELVPAREAGKGRYSEAFLSSIDKALAVKPEQRFHSIDELRRALGISEPEPRTVPRPGSDWSTTVARTIPVAQVDGSQPDVPTAADPDITRHVGSPVRPPKDVTANVPPAPDIASRPAPADKPLHGGHDGTQYGKQYARPADNVDDKGGGKAAAPFAPPPEPRASSEPELLSVTQMAGDWHTPPTPPHRFEQDAIVSPRRDRQGWLVFALLFAAGIGSGIYLGANHSWDGLSEQALVADSGVAEPVAGSPPQPAGALPPSAAASASSASSGASEPSEAGGAAGTAAMPPQSPSADRPGSEIDMWQIASKRNQASAYESYLRQYPQGRYAAIARLRLERLQAATAAAELPRQEAPHAATASPVPVPAPASPPGASAAGKPEAKVAPAGTKPEEAAWSKASASNDVAAYQDYLRKYPKGGYAALARDRLASLKPAAPASAPTMMAKEQAQSTPAPVTSASTAGMVPAPASPPTSTPTVPVPSAAASTTAAASPAPVAATPMPPQAALKPEDATDAAPAESAGRPGRNAVKFDDQTMTGDFSVDKKSGLVSGKVKITWSNGNQFDGTLVQGSKEGKGKFVWSSGQRYTGDWANDMPNGKGTFIFSDGSRYDGEVREGMPHGYGSTRFKSGIVYTGDWVRGKSHGRGRYIWTDGSYWEGEFRDDKKTENGKMYFPNKGAAPAASTPPGEYANPGAASAATTDAGRKAEAR</sequence>
<feature type="region of interest" description="Disordered" evidence="3">
    <location>
        <begin position="618"/>
        <end position="671"/>
    </location>
</feature>
<evidence type="ECO:0000256" key="1">
    <source>
        <dbReference type="ARBA" id="ARBA00022737"/>
    </source>
</evidence>
<dbReference type="PROSITE" id="PS50011">
    <property type="entry name" value="PROTEIN_KINASE_DOM"/>
    <property type="match status" value="1"/>
</dbReference>
<dbReference type="OrthoDB" id="9801841at2"/>
<dbReference type="SMART" id="SM00219">
    <property type="entry name" value="TyrKc"/>
    <property type="match status" value="1"/>
</dbReference>
<dbReference type="PROSITE" id="PS00107">
    <property type="entry name" value="PROTEIN_KINASE_ATP"/>
    <property type="match status" value="1"/>
</dbReference>
<dbReference type="Gene3D" id="2.20.110.10">
    <property type="entry name" value="Histone H3 K4-specific methyltransferase SET7/9 N-terminal domain"/>
    <property type="match status" value="3"/>
</dbReference>
<keyword evidence="1" id="KW-0677">Repeat</keyword>
<dbReference type="Gene3D" id="1.10.510.10">
    <property type="entry name" value="Transferase(Phosphotransferase) domain 1"/>
    <property type="match status" value="1"/>
</dbReference>
<dbReference type="Pfam" id="PF02493">
    <property type="entry name" value="MORN"/>
    <property type="match status" value="5"/>
</dbReference>
<evidence type="ECO:0000313" key="5">
    <source>
        <dbReference type="EMBL" id="RJG00398.1"/>
    </source>
</evidence>
<feature type="domain" description="Protein kinase" evidence="4">
    <location>
        <begin position="44"/>
        <end position="325"/>
    </location>
</feature>
<comment type="caution">
    <text evidence="5">The sequence shown here is derived from an EMBL/GenBank/DDBJ whole genome shotgun (WGS) entry which is preliminary data.</text>
</comment>
<evidence type="ECO:0000313" key="6">
    <source>
        <dbReference type="Proteomes" id="UP000266327"/>
    </source>
</evidence>
<dbReference type="GO" id="GO:0005829">
    <property type="term" value="C:cytosol"/>
    <property type="evidence" value="ECO:0007669"/>
    <property type="project" value="TreeGrafter"/>
</dbReference>
<feature type="region of interest" description="Disordered" evidence="3">
    <location>
        <begin position="935"/>
        <end position="978"/>
    </location>
</feature>
<dbReference type="Proteomes" id="UP000266327">
    <property type="component" value="Unassembled WGS sequence"/>
</dbReference>
<dbReference type="SUPFAM" id="SSF82185">
    <property type="entry name" value="Histone H3 K4-specific methyltransferase SET7/9 N-terminal domain"/>
    <property type="match status" value="2"/>
</dbReference>
<feature type="region of interest" description="Disordered" evidence="3">
    <location>
        <begin position="347"/>
        <end position="440"/>
    </location>
</feature>
<dbReference type="InterPro" id="IPR017441">
    <property type="entry name" value="Protein_kinase_ATP_BS"/>
</dbReference>
<dbReference type="GO" id="GO:0004713">
    <property type="term" value="F:protein tyrosine kinase activity"/>
    <property type="evidence" value="ECO:0007669"/>
    <property type="project" value="InterPro"/>
</dbReference>
<feature type="region of interest" description="Disordered" evidence="3">
    <location>
        <begin position="515"/>
        <end position="571"/>
    </location>
</feature>
<dbReference type="SUPFAM" id="SSF56112">
    <property type="entry name" value="Protein kinase-like (PK-like)"/>
    <property type="match status" value="1"/>
</dbReference>
<dbReference type="InterPro" id="IPR003409">
    <property type="entry name" value="MORN"/>
</dbReference>
<evidence type="ECO:0000259" key="4">
    <source>
        <dbReference type="PROSITE" id="PS50011"/>
    </source>
</evidence>
<reference evidence="6" key="1">
    <citation type="submission" date="2018-09" db="EMBL/GenBank/DDBJ databases">
        <authorList>
            <person name="Zhu H."/>
        </authorList>
    </citation>
    <scope>NUCLEOTIDE SEQUENCE [LARGE SCALE GENOMIC DNA]</scope>
    <source>
        <strain evidence="6">K1S02-23</strain>
    </source>
</reference>
<feature type="binding site" evidence="2">
    <location>
        <position position="73"/>
    </location>
    <ligand>
        <name>ATP</name>
        <dbReference type="ChEBI" id="CHEBI:30616"/>
    </ligand>
</feature>
<keyword evidence="2" id="KW-0067">ATP-binding</keyword>
<dbReference type="InterPro" id="IPR011009">
    <property type="entry name" value="Kinase-like_dom_sf"/>
</dbReference>
<dbReference type="Pfam" id="PF00069">
    <property type="entry name" value="Pkinase"/>
    <property type="match status" value="1"/>
</dbReference>
<dbReference type="EMBL" id="QYUQ01000002">
    <property type="protein sequence ID" value="RJG00398.1"/>
    <property type="molecule type" value="Genomic_DNA"/>
</dbReference>
<evidence type="ECO:0000256" key="2">
    <source>
        <dbReference type="PROSITE-ProRule" id="PRU10141"/>
    </source>
</evidence>
<dbReference type="InterPro" id="IPR020635">
    <property type="entry name" value="Tyr_kinase_cat_dom"/>
</dbReference>
<feature type="region of interest" description="Disordered" evidence="3">
    <location>
        <begin position="710"/>
        <end position="803"/>
    </location>
</feature>
<dbReference type="AlphaFoldDB" id="A0A3A3FW24"/>
<dbReference type="RefSeq" id="WP_119783852.1">
    <property type="nucleotide sequence ID" value="NZ_QYUQ01000002.1"/>
</dbReference>
<dbReference type="GO" id="GO:0005524">
    <property type="term" value="F:ATP binding"/>
    <property type="evidence" value="ECO:0007669"/>
    <property type="project" value="UniProtKB-UniRule"/>
</dbReference>
<proteinExistence type="predicted"/>
<feature type="compositionally biased region" description="Polar residues" evidence="3">
    <location>
        <begin position="718"/>
        <end position="731"/>
    </location>
</feature>
<keyword evidence="6" id="KW-1185">Reference proteome</keyword>